<dbReference type="AlphaFoldDB" id="A0A438AL72"/>
<keyword evidence="2" id="KW-0732">Signal</keyword>
<evidence type="ECO:0000313" key="4">
    <source>
        <dbReference type="Proteomes" id="UP000285908"/>
    </source>
</evidence>
<dbReference type="PROSITE" id="PS51257">
    <property type="entry name" value="PROKAR_LIPOPROTEIN"/>
    <property type="match status" value="1"/>
</dbReference>
<comment type="caution">
    <text evidence="3">The sequence shown here is derived from an EMBL/GenBank/DDBJ whole genome shotgun (WGS) entry which is preliminary data.</text>
</comment>
<feature type="region of interest" description="Disordered" evidence="1">
    <location>
        <begin position="57"/>
        <end position="79"/>
    </location>
</feature>
<evidence type="ECO:0008006" key="5">
    <source>
        <dbReference type="Google" id="ProtNLM"/>
    </source>
</evidence>
<protein>
    <recommendedName>
        <fullName evidence="5">DUF4398 domain-containing protein</fullName>
    </recommendedName>
</protein>
<dbReference type="Proteomes" id="UP000285908">
    <property type="component" value="Unassembled WGS sequence"/>
</dbReference>
<proteinExistence type="predicted"/>
<feature type="chain" id="PRO_5019122813" description="DUF4398 domain-containing protein" evidence="2">
    <location>
        <begin position="17"/>
        <end position="107"/>
    </location>
</feature>
<evidence type="ECO:0000256" key="1">
    <source>
        <dbReference type="SAM" id="MobiDB-lite"/>
    </source>
</evidence>
<organism evidence="3 4">
    <name type="scientific">Mesobaculum littorinae</name>
    <dbReference type="NCBI Taxonomy" id="2486419"/>
    <lineage>
        <taxon>Bacteria</taxon>
        <taxon>Pseudomonadati</taxon>
        <taxon>Pseudomonadota</taxon>
        <taxon>Alphaproteobacteria</taxon>
        <taxon>Rhodobacterales</taxon>
        <taxon>Roseobacteraceae</taxon>
        <taxon>Mesobaculum</taxon>
    </lineage>
</organism>
<gene>
    <name evidence="3" type="ORF">EKE94_01115</name>
</gene>
<feature type="signal peptide" evidence="2">
    <location>
        <begin position="1"/>
        <end position="16"/>
    </location>
</feature>
<evidence type="ECO:0000313" key="3">
    <source>
        <dbReference type="EMBL" id="RVV99326.1"/>
    </source>
</evidence>
<dbReference type="RefSeq" id="WP_127904768.1">
    <property type="nucleotide sequence ID" value="NZ_RQXX01000001.1"/>
</dbReference>
<name>A0A438AL72_9RHOB</name>
<reference evidence="3 4" key="1">
    <citation type="submission" date="2018-11" db="EMBL/GenBank/DDBJ databases">
        <title>Mesobaculum littorinae gen. nov., sp. nov., isolated from Littorina scabra that represents a novel genus of the order Rhodobacteraceae.</title>
        <authorList>
            <person name="Li F."/>
        </authorList>
    </citation>
    <scope>NUCLEOTIDE SEQUENCE [LARGE SCALE GENOMIC DNA]</scope>
    <source>
        <strain evidence="3 4">M0103</strain>
    </source>
</reference>
<dbReference type="EMBL" id="RQXX01000001">
    <property type="protein sequence ID" value="RVV99326.1"/>
    <property type="molecule type" value="Genomic_DNA"/>
</dbReference>
<accession>A0A438AL72</accession>
<sequence length="107" mass="10911">MLRPLALGLLALSACAAPPDLSATDTAAASRAPYPRLLPLGEATAAANAAPRFPPEEAAQLARRAGAIGTPPASGTGDLAERARLLRERAAALRDRQIADQTFPSGS</sequence>
<keyword evidence="4" id="KW-1185">Reference proteome</keyword>
<evidence type="ECO:0000256" key="2">
    <source>
        <dbReference type="SAM" id="SignalP"/>
    </source>
</evidence>